<evidence type="ECO:0000256" key="1">
    <source>
        <dbReference type="SAM" id="MobiDB-lite"/>
    </source>
</evidence>
<dbReference type="Proteomes" id="UP000240461">
    <property type="component" value="Segment"/>
</dbReference>
<dbReference type="EMBL" id="KM982402">
    <property type="protein sequence ID" value="AKI79766.1"/>
    <property type="molecule type" value="Genomic_DNA"/>
</dbReference>
<feature type="region of interest" description="Disordered" evidence="1">
    <location>
        <begin position="1"/>
        <end position="25"/>
    </location>
</feature>
<dbReference type="KEGG" id="vg:80513564"/>
<evidence type="ECO:0000313" key="3">
    <source>
        <dbReference type="Proteomes" id="UP000240461"/>
    </source>
</evidence>
<reference evidence="2 3" key="1">
    <citation type="submission" date="2014-10" db="EMBL/GenBank/DDBJ databases">
        <title>Pan-genome analysis of Brazilian lineage A amoebal mimiviruses.</title>
        <authorList>
            <person name="Assis F.L."/>
            <person name="Abrahao J.S."/>
            <person name="Kroon E.G."/>
            <person name="Dornas F.P."/>
            <person name="Andrade K.R."/>
            <person name="Borato P.V.M."/>
            <person name="Pilotto M.R."/>
            <person name="Benamar S."/>
            <person name="LaScola B."/>
            <person name="Colson P."/>
        </authorList>
    </citation>
    <scope>NUCLEOTIDE SEQUENCE [LARGE SCALE GENOMIC DNA]</scope>
    <source>
        <strain evidence="2 3">Kroon</strain>
    </source>
</reference>
<proteinExistence type="predicted"/>
<accession>A0A0G2Y9H9</accession>
<name>A0A0G2Y9H9_9VIRU</name>
<keyword evidence="3" id="KW-1185">Reference proteome</keyword>
<organism evidence="2 3">
    <name type="scientific">Acanthamoeba polyphaga mimivirus Kroon</name>
    <dbReference type="NCBI Taxonomy" id="3069720"/>
    <lineage>
        <taxon>Viruses</taxon>
        <taxon>Varidnaviria</taxon>
        <taxon>Bamfordvirae</taxon>
        <taxon>Nucleocytoviricota</taxon>
        <taxon>Megaviricetes</taxon>
        <taxon>Imitervirales</taxon>
        <taxon>Mimiviridae</taxon>
        <taxon>Megamimivirinae</taxon>
        <taxon>Mimivirus</taxon>
        <taxon>Mimivirus lagoaense</taxon>
    </lineage>
</organism>
<evidence type="ECO:0000313" key="2">
    <source>
        <dbReference type="EMBL" id="AKI79766.1"/>
    </source>
</evidence>
<protein>
    <submittedName>
        <fullName evidence="2">Uncharacterized protein</fullName>
    </submittedName>
</protein>
<sequence>MGNLNGKIKNSTNNNNALTKNLERHYPPEHHMSTYEWDYNLDFLNSNPKKN</sequence>
<feature type="compositionally biased region" description="Low complexity" evidence="1">
    <location>
        <begin position="1"/>
        <end position="20"/>
    </location>
</feature>